<dbReference type="VEuPathDB" id="MicrosporidiaDB:NEDG_01223"/>
<keyword evidence="3" id="KW-1185">Reference proteome</keyword>
<dbReference type="GeneID" id="93647573"/>
<protein>
    <submittedName>
        <fullName evidence="2">Uncharacterized protein</fullName>
    </submittedName>
</protein>
<dbReference type="RefSeq" id="XP_067543829.1">
    <property type="nucleotide sequence ID" value="XM_067688641.1"/>
</dbReference>
<dbReference type="AlphaFoldDB" id="A0A177EAW2"/>
<proteinExistence type="predicted"/>
<organism evidence="2 3">
    <name type="scientific">Nematocida displodere</name>
    <dbReference type="NCBI Taxonomy" id="1805483"/>
    <lineage>
        <taxon>Eukaryota</taxon>
        <taxon>Fungi</taxon>
        <taxon>Fungi incertae sedis</taxon>
        <taxon>Microsporidia</taxon>
        <taxon>Nematocida</taxon>
    </lineage>
</organism>
<dbReference type="EMBL" id="LTDL01000042">
    <property type="protein sequence ID" value="OAG29084.1"/>
    <property type="molecule type" value="Genomic_DNA"/>
</dbReference>
<evidence type="ECO:0000256" key="1">
    <source>
        <dbReference type="SAM" id="MobiDB-lite"/>
    </source>
</evidence>
<gene>
    <name evidence="2" type="ORF">NEDG_01223</name>
</gene>
<dbReference type="OrthoDB" id="2188653at2759"/>
<feature type="compositionally biased region" description="Polar residues" evidence="1">
    <location>
        <begin position="341"/>
        <end position="355"/>
    </location>
</feature>
<evidence type="ECO:0000313" key="2">
    <source>
        <dbReference type="EMBL" id="OAG29084.1"/>
    </source>
</evidence>
<dbReference type="Proteomes" id="UP000185944">
    <property type="component" value="Unassembled WGS sequence"/>
</dbReference>
<comment type="caution">
    <text evidence="2">The sequence shown here is derived from an EMBL/GenBank/DDBJ whole genome shotgun (WGS) entry which is preliminary data.</text>
</comment>
<sequence>MHKDGNEPDQLGADEIDKYWESLGLILQMEINDETTTKEVEHAFGSCEKEKYATLASQILSYATTIGCDKRRKNRVIFSSVITGVYSVLLASSPDIPSALIHYLGERTRDVEKKVRKTAVGFVLKHAATFGLVRVRKIAKGMIDLMKNKQRTTRALQIDLICANTEQFLLLLSPGDTPMLLKTLATVLEYSMSLPAPDTYVAKKLLEILSAVAAHRRLKLSAVVDVLGACSLEQLKSSRTMKMLTKTFDEDIASVAYCKVLQPSAPLTSSPLLHSNLNYLLQWGICHRKSLFTKYTAYVEQEMPLLAKTFIIGYLMDSPFQNSHSLYAQWIGEILSQTLAQTQTPSPSPNATVPKTPNIPDIPNIPKTPNLGKKPVEKLANEKILSHGLSIYAKCLERHWVGVDLFCATAEKVFESGCCASAVLVLLEKLAQTPTPEIEELIRKVGILASTSVTDTQSFVKYLNPLLYLDGITLKAIINSSNITNFYFLLWYVYWKKNHPTAQDPHPATPEPLIASIEISKIAHKEFDVSFEFCVLICSVRETTSPTQSLIDIDQKLQARFAEYFSDALEGIRASRECLKTHFPELIASFTTLLSPLESRECGEHKTATTIVARNGGTIVTLLLYLMNSEETYTRLLLLLKVVQPRLPPLSPKDLERMSEYGILTPKTAKKYQRFTALHTPLLAQDTGEISTLTELSISTNLDTNIIEGLSKIEERG</sequence>
<accession>A0A177EAW2</accession>
<name>A0A177EAW2_9MICR</name>
<feature type="region of interest" description="Disordered" evidence="1">
    <location>
        <begin position="341"/>
        <end position="367"/>
    </location>
</feature>
<reference evidence="2 3" key="1">
    <citation type="submission" date="2016-02" db="EMBL/GenBank/DDBJ databases">
        <title>Discovery of a natural microsporidian pathogen with a broad tissue tropism in Caenorhabditis elegans.</title>
        <authorList>
            <person name="Luallen R.J."/>
            <person name="Reinke A.W."/>
            <person name="Tong L."/>
            <person name="Botts M.R."/>
            <person name="Felix M.-A."/>
            <person name="Troemel E.R."/>
        </authorList>
    </citation>
    <scope>NUCLEOTIDE SEQUENCE [LARGE SCALE GENOMIC DNA]</scope>
    <source>
        <strain evidence="2 3">JUm2807</strain>
    </source>
</reference>
<evidence type="ECO:0000313" key="3">
    <source>
        <dbReference type="Proteomes" id="UP000185944"/>
    </source>
</evidence>